<dbReference type="Pfam" id="PF13377">
    <property type="entry name" value="Peripla_BP_3"/>
    <property type="match status" value="1"/>
</dbReference>
<organism evidence="5 6">
    <name type="scientific">Abyssalbus ytuae</name>
    <dbReference type="NCBI Taxonomy" id="2926907"/>
    <lineage>
        <taxon>Bacteria</taxon>
        <taxon>Pseudomonadati</taxon>
        <taxon>Bacteroidota</taxon>
        <taxon>Flavobacteriia</taxon>
        <taxon>Flavobacteriales</taxon>
        <taxon>Flavobacteriaceae</taxon>
        <taxon>Abyssalbus</taxon>
    </lineage>
</organism>
<feature type="domain" description="HTH lacI-type" evidence="4">
    <location>
        <begin position="7"/>
        <end position="61"/>
    </location>
</feature>
<dbReference type="KEGG" id="fbm:MQE35_07275"/>
<name>A0A9E7CTZ9_9FLAO</name>
<dbReference type="EMBL" id="CP094358">
    <property type="protein sequence ID" value="UOB19091.1"/>
    <property type="molecule type" value="Genomic_DNA"/>
</dbReference>
<dbReference type="GO" id="GO:0000976">
    <property type="term" value="F:transcription cis-regulatory region binding"/>
    <property type="evidence" value="ECO:0007669"/>
    <property type="project" value="TreeGrafter"/>
</dbReference>
<dbReference type="Gene3D" id="1.10.260.40">
    <property type="entry name" value="lambda repressor-like DNA-binding domains"/>
    <property type="match status" value="1"/>
</dbReference>
<dbReference type="GO" id="GO:0003700">
    <property type="term" value="F:DNA-binding transcription factor activity"/>
    <property type="evidence" value="ECO:0007669"/>
    <property type="project" value="TreeGrafter"/>
</dbReference>
<keyword evidence="6" id="KW-1185">Reference proteome</keyword>
<dbReference type="CDD" id="cd01392">
    <property type="entry name" value="HTH_LacI"/>
    <property type="match status" value="1"/>
</dbReference>
<keyword evidence="3" id="KW-0804">Transcription</keyword>
<evidence type="ECO:0000256" key="1">
    <source>
        <dbReference type="ARBA" id="ARBA00023015"/>
    </source>
</evidence>
<accession>A0A9E7CTZ9</accession>
<gene>
    <name evidence="5" type="ORF">MQE35_07275</name>
</gene>
<evidence type="ECO:0000313" key="5">
    <source>
        <dbReference type="EMBL" id="UOB19091.1"/>
    </source>
</evidence>
<dbReference type="Gene3D" id="3.40.50.2300">
    <property type="match status" value="2"/>
</dbReference>
<reference evidence="5" key="1">
    <citation type="submission" date="2022-03" db="EMBL/GenBank/DDBJ databases">
        <title>Description of Abyssus ytuae gen. nov., sp. nov., a novel member of the family Flavobacteriaceae isolated from the sediment of Mariana Trench.</title>
        <authorList>
            <person name="Zhang J."/>
            <person name="Xu X."/>
        </authorList>
    </citation>
    <scope>NUCLEOTIDE SEQUENCE</scope>
    <source>
        <strain evidence="5">MT3330</strain>
    </source>
</reference>
<keyword evidence="1" id="KW-0805">Transcription regulation</keyword>
<dbReference type="Proteomes" id="UP000831290">
    <property type="component" value="Chromosome"/>
</dbReference>
<dbReference type="Pfam" id="PF00356">
    <property type="entry name" value="LacI"/>
    <property type="match status" value="1"/>
</dbReference>
<keyword evidence="2" id="KW-0238">DNA-binding</keyword>
<evidence type="ECO:0000256" key="2">
    <source>
        <dbReference type="ARBA" id="ARBA00023125"/>
    </source>
</evidence>
<dbReference type="InterPro" id="IPR010982">
    <property type="entry name" value="Lambda_DNA-bd_dom_sf"/>
</dbReference>
<evidence type="ECO:0000256" key="3">
    <source>
        <dbReference type="ARBA" id="ARBA00023163"/>
    </source>
</evidence>
<dbReference type="PANTHER" id="PTHR30146">
    <property type="entry name" value="LACI-RELATED TRANSCRIPTIONAL REPRESSOR"/>
    <property type="match status" value="1"/>
</dbReference>
<evidence type="ECO:0000259" key="4">
    <source>
        <dbReference type="PROSITE" id="PS50932"/>
    </source>
</evidence>
<dbReference type="AlphaFoldDB" id="A0A9E7CTZ9"/>
<dbReference type="InterPro" id="IPR000843">
    <property type="entry name" value="HTH_LacI"/>
</dbReference>
<dbReference type="SUPFAM" id="SSF47413">
    <property type="entry name" value="lambda repressor-like DNA-binding domains"/>
    <property type="match status" value="1"/>
</dbReference>
<dbReference type="InterPro" id="IPR028082">
    <property type="entry name" value="Peripla_BP_I"/>
</dbReference>
<dbReference type="InterPro" id="IPR046335">
    <property type="entry name" value="LacI/GalR-like_sensor"/>
</dbReference>
<evidence type="ECO:0000313" key="6">
    <source>
        <dbReference type="Proteomes" id="UP000831290"/>
    </source>
</evidence>
<proteinExistence type="predicted"/>
<dbReference type="SUPFAM" id="SSF53822">
    <property type="entry name" value="Periplasmic binding protein-like I"/>
    <property type="match status" value="1"/>
</dbReference>
<dbReference type="SMART" id="SM00354">
    <property type="entry name" value="HTH_LACI"/>
    <property type="match status" value="1"/>
</dbReference>
<dbReference type="PANTHER" id="PTHR30146:SF109">
    <property type="entry name" value="HTH-TYPE TRANSCRIPTIONAL REGULATOR GALS"/>
    <property type="match status" value="1"/>
</dbReference>
<dbReference type="PROSITE" id="PS50932">
    <property type="entry name" value="HTH_LACI_2"/>
    <property type="match status" value="1"/>
</dbReference>
<dbReference type="RefSeq" id="WP_255845708.1">
    <property type="nucleotide sequence ID" value="NZ_CP094358.1"/>
</dbReference>
<protein>
    <submittedName>
        <fullName evidence="5">LacI family transcriptional regulator</fullName>
    </submittedName>
</protein>
<dbReference type="CDD" id="cd06267">
    <property type="entry name" value="PBP1_LacI_sugar_binding-like"/>
    <property type="match status" value="1"/>
</dbReference>
<sequence length="372" mass="41490">MKIKKEVTIYDIAKELNYSPSTISRALKGHSSISKKTTKEIREYARRMGYRPNSLAASLRNNRSNTIGIMIARINRPFVSSLISGIEESARKEGFNVIISQSNDLYANEVNNAKALYDTRISGLIVSLSMETKKLTHFKQFFDLDIPVVFVDRVPKEIETYKVIIDNYSAGYKATQHLIEQGCKRIAHFAGAQHVNVYNERKKGYIDALIDNNIPVDEGLIINFDTLSFEEGEKATNLLMEMQNPPDGIFSSNDTAAVSAILTAKKRNIRIPDDLAVIGFNDDPLASIVDPGLSTITHPAAEMGKISAETILEHLKLGNNKKKKSHTYILSTELLIRESSNRKKKVRNQKSGVTKGLIEEINLPASKPPALQ</sequence>